<dbReference type="Proteomes" id="UP000827216">
    <property type="component" value="Segment"/>
</dbReference>
<accession>A0AAE7MUH8</accession>
<evidence type="ECO:0000313" key="3">
    <source>
        <dbReference type="Proteomes" id="UP000827216"/>
    </source>
</evidence>
<sequence length="67" mass="7657">MCVGERIKAYMDEKGIKQVFVSQKTGISKEKLCSSLNGNRKLQFEEYELICGALEVNTDKFIKPKKL</sequence>
<dbReference type="Gene3D" id="1.10.260.40">
    <property type="entry name" value="lambda repressor-like DNA-binding domains"/>
    <property type="match status" value="1"/>
</dbReference>
<keyword evidence="3" id="KW-1185">Reference proteome</keyword>
<dbReference type="EMBL" id="MT980841">
    <property type="protein sequence ID" value="QOI66342.1"/>
    <property type="molecule type" value="Genomic_DNA"/>
</dbReference>
<proteinExistence type="predicted"/>
<reference evidence="2" key="1">
    <citation type="submission" date="2020-09" db="EMBL/GenBank/DDBJ databases">
        <title>Temperate bacteriophages infecting mucin-degrading bacterium Ruminococcus gnavus from the human gut.</title>
        <authorList>
            <person name="Khokhlova E.V."/>
            <person name="Shkoporov A.N."/>
            <person name="Draper L.A."/>
            <person name="Kingston A.R."/>
            <person name="Forde A."/>
            <person name="Ross R.P."/>
            <person name="Hill C."/>
        </authorList>
    </citation>
    <scope>NUCLEOTIDE SEQUENCE</scope>
</reference>
<dbReference type="Pfam" id="PF13443">
    <property type="entry name" value="HTH_26"/>
    <property type="match status" value="1"/>
</dbReference>
<dbReference type="GO" id="GO:0003677">
    <property type="term" value="F:DNA binding"/>
    <property type="evidence" value="ECO:0007669"/>
    <property type="project" value="InterPro"/>
</dbReference>
<protein>
    <submittedName>
        <fullName evidence="2">Repressor protein</fullName>
    </submittedName>
</protein>
<dbReference type="PROSITE" id="PS50943">
    <property type="entry name" value="HTH_CROC1"/>
    <property type="match status" value="1"/>
</dbReference>
<gene>
    <name evidence="2" type="primary">gp23</name>
</gene>
<dbReference type="CDD" id="cd00093">
    <property type="entry name" value="HTH_XRE"/>
    <property type="match status" value="1"/>
</dbReference>
<evidence type="ECO:0000313" key="2">
    <source>
        <dbReference type="EMBL" id="QOI66342.1"/>
    </source>
</evidence>
<dbReference type="InterPro" id="IPR001387">
    <property type="entry name" value="Cro/C1-type_HTH"/>
</dbReference>
<dbReference type="SUPFAM" id="SSF47413">
    <property type="entry name" value="lambda repressor-like DNA-binding domains"/>
    <property type="match status" value="1"/>
</dbReference>
<name>A0AAE7MUH8_9CAUD</name>
<organism evidence="2 3">
    <name type="scientific">Ruminococcus phage phiRM10</name>
    <dbReference type="NCBI Taxonomy" id="2772516"/>
    <lineage>
        <taxon>Viruses</taxon>
        <taxon>Duplodnaviria</taxon>
        <taxon>Heunggongvirae</taxon>
        <taxon>Uroviricota</taxon>
        <taxon>Caudoviricetes</taxon>
        <taxon>Munstervirinae</taxon>
        <taxon>Aceathervirus</taxon>
        <taxon>Aceathervirus RM10</taxon>
    </lineage>
</organism>
<feature type="domain" description="HTH cro/C1-type" evidence="1">
    <location>
        <begin position="7"/>
        <end position="61"/>
    </location>
</feature>
<evidence type="ECO:0000259" key="1">
    <source>
        <dbReference type="PROSITE" id="PS50943"/>
    </source>
</evidence>
<dbReference type="InterPro" id="IPR010982">
    <property type="entry name" value="Lambda_DNA-bd_dom_sf"/>
</dbReference>